<dbReference type="RefSeq" id="WP_267169346.1">
    <property type="nucleotide sequence ID" value="NZ_JAPMKX010000002.1"/>
</dbReference>
<feature type="compositionally biased region" description="Polar residues" evidence="2">
    <location>
        <begin position="72"/>
        <end position="81"/>
    </location>
</feature>
<evidence type="ECO:0000313" key="3">
    <source>
        <dbReference type="EMBL" id="MCX7538082.1"/>
    </source>
</evidence>
<comment type="similarity">
    <text evidence="1">Belongs to the asp23 family.</text>
</comment>
<feature type="compositionally biased region" description="Basic and acidic residues" evidence="2">
    <location>
        <begin position="13"/>
        <end position="43"/>
    </location>
</feature>
<evidence type="ECO:0000256" key="2">
    <source>
        <dbReference type="SAM" id="MobiDB-lite"/>
    </source>
</evidence>
<evidence type="ECO:0000256" key="1">
    <source>
        <dbReference type="ARBA" id="ARBA00005721"/>
    </source>
</evidence>
<name>A0A9Q4CDH1_9CORY</name>
<gene>
    <name evidence="3" type="ORF">OS123_05960</name>
</gene>
<feature type="compositionally biased region" description="Polar residues" evidence="2">
    <location>
        <begin position="91"/>
        <end position="100"/>
    </location>
</feature>
<comment type="caution">
    <text evidence="3">The sequence shown here is derived from an EMBL/GenBank/DDBJ whole genome shotgun (WGS) entry which is preliminary data.</text>
</comment>
<dbReference type="AlphaFoldDB" id="A0A9Q4CDH1"/>
<evidence type="ECO:0000313" key="4">
    <source>
        <dbReference type="Proteomes" id="UP001070238"/>
    </source>
</evidence>
<reference evidence="3" key="1">
    <citation type="submission" date="2022-11" db="EMBL/GenBank/DDBJ databases">
        <title>Corynebacterium sp. isolated from Penguins.</title>
        <authorList>
            <person name="Sedlar K."/>
            <person name="Svec P."/>
        </authorList>
    </citation>
    <scope>NUCLEOTIDE SEQUENCE</scope>
    <source>
        <strain evidence="3">P5875</strain>
    </source>
</reference>
<sequence>MTGETTGSPGARLRAEADRRADQALAEIAREDAKAEEDRRILRENGVSVESVDPDGGDSVGADPRPEESTESPDSLSSETAGPTDGPEVPETSTRTSTRHTPVESVSDGEPGVGAQESEPESAPVPAADGRPDTPPTPDRATTVAGSDHEDGTSSDAAGTPTEENADGTPGSGSRVTPAASGPADSDIPDGAGPAGDDGPNYLRAPAEPEDHNPSRGRVKISEKTVTRIVRRAAASVPGTTDQAGGLDVLGRNYPRFDVELDSNSDAVAIDAYIAVTWPSPVTRVAETVRTTIFDWVRDMTDIPVVRVNVTVGPIVPGADRVTEAELSAFDTAPALREVVVTASNAALDEIICSARNSDITPVSVRSGSESLRPITVSGPDSAALRGISTGALGDLRPITVSESGELRDVSVTGDAGALVYSPESSPEAPLREITVDDPRPLAEITVTDPPPLAAINVPEPAPLGPIAARELPTVTVSVPDAPSPRSVSAPRPRPLRKVESPEPARLASVHAPDTHRLAQIHAETVRVSPVKAPRPTRLTPVRQSSSAAPRKPRVDPRRAPAPRNRTGQREISVASRELRPITVKPSTIIPVSVDPANAKAVLRDE</sequence>
<organism evidence="3 4">
    <name type="scientific">Corynebacterium antarcticum</name>
    <dbReference type="NCBI Taxonomy" id="2800405"/>
    <lineage>
        <taxon>Bacteria</taxon>
        <taxon>Bacillati</taxon>
        <taxon>Actinomycetota</taxon>
        <taxon>Actinomycetes</taxon>
        <taxon>Mycobacteriales</taxon>
        <taxon>Corynebacteriaceae</taxon>
        <taxon>Corynebacterium</taxon>
    </lineage>
</organism>
<feature type="compositionally biased region" description="Low complexity" evidence="2">
    <location>
        <begin position="182"/>
        <end position="200"/>
    </location>
</feature>
<feature type="region of interest" description="Disordered" evidence="2">
    <location>
        <begin position="528"/>
        <end position="579"/>
    </location>
</feature>
<dbReference type="InterPro" id="IPR005531">
    <property type="entry name" value="Asp23"/>
</dbReference>
<dbReference type="EMBL" id="JAPMKX010000002">
    <property type="protein sequence ID" value="MCX7538082.1"/>
    <property type="molecule type" value="Genomic_DNA"/>
</dbReference>
<feature type="compositionally biased region" description="Low complexity" evidence="2">
    <location>
        <begin position="477"/>
        <end position="491"/>
    </location>
</feature>
<accession>A0A9Q4CDH1</accession>
<dbReference type="Proteomes" id="UP001070238">
    <property type="component" value="Unassembled WGS sequence"/>
</dbReference>
<dbReference type="Pfam" id="PF03780">
    <property type="entry name" value="Asp23"/>
    <property type="match status" value="1"/>
</dbReference>
<proteinExistence type="inferred from homology"/>
<feature type="compositionally biased region" description="Basic and acidic residues" evidence="2">
    <location>
        <begin position="207"/>
        <end position="219"/>
    </location>
</feature>
<protein>
    <submittedName>
        <fullName evidence="3">Asp23/Gls24 family envelope stress response protein</fullName>
    </submittedName>
</protein>
<feature type="region of interest" description="Disordered" evidence="2">
    <location>
        <begin position="477"/>
        <end position="514"/>
    </location>
</feature>
<feature type="region of interest" description="Disordered" evidence="2">
    <location>
        <begin position="1"/>
        <end position="219"/>
    </location>
</feature>